<dbReference type="OrthoDB" id="5215637at2759"/>
<evidence type="ECO:0000256" key="1">
    <source>
        <dbReference type="SAM" id="MobiDB-lite"/>
    </source>
</evidence>
<keyword evidence="2" id="KW-1133">Transmembrane helix</keyword>
<evidence type="ECO:0000313" key="5">
    <source>
        <dbReference type="Proteomes" id="UP000019487"/>
    </source>
</evidence>
<dbReference type="Proteomes" id="UP000019487">
    <property type="component" value="Unassembled WGS sequence"/>
</dbReference>
<keyword evidence="5" id="KW-1185">Reference proteome</keyword>
<keyword evidence="3" id="KW-0732">Signal</keyword>
<feature type="chain" id="PRO_5004921722" description="Mid2 domain-containing protein" evidence="3">
    <location>
        <begin position="26"/>
        <end position="328"/>
    </location>
</feature>
<evidence type="ECO:0000256" key="3">
    <source>
        <dbReference type="SAM" id="SignalP"/>
    </source>
</evidence>
<comment type="caution">
    <text evidence="4">The sequence shown here is derived from an EMBL/GenBank/DDBJ whole genome shotgun (WGS) entry which is preliminary data.</text>
</comment>
<keyword evidence="2" id="KW-0812">Transmembrane</keyword>
<feature type="transmembrane region" description="Helical" evidence="2">
    <location>
        <begin position="213"/>
        <end position="236"/>
    </location>
</feature>
<evidence type="ECO:0000313" key="4">
    <source>
        <dbReference type="EMBL" id="ESZ91050.1"/>
    </source>
</evidence>
<keyword evidence="2" id="KW-0472">Membrane</keyword>
<dbReference type="STRING" id="1432307.W9C8Z8"/>
<protein>
    <recommendedName>
        <fullName evidence="6">Mid2 domain-containing protein</fullName>
    </recommendedName>
</protein>
<organism evidence="4 5">
    <name type="scientific">Sclerotinia borealis (strain F-4128)</name>
    <dbReference type="NCBI Taxonomy" id="1432307"/>
    <lineage>
        <taxon>Eukaryota</taxon>
        <taxon>Fungi</taxon>
        <taxon>Dikarya</taxon>
        <taxon>Ascomycota</taxon>
        <taxon>Pezizomycotina</taxon>
        <taxon>Leotiomycetes</taxon>
        <taxon>Helotiales</taxon>
        <taxon>Sclerotiniaceae</taxon>
        <taxon>Sclerotinia</taxon>
    </lineage>
</organism>
<name>W9C8Z8_SCLBF</name>
<dbReference type="EMBL" id="AYSA01000548">
    <property type="protein sequence ID" value="ESZ91050.1"/>
    <property type="molecule type" value="Genomic_DNA"/>
</dbReference>
<sequence length="328" mass="34288">MDLRISIRRSFLLFCSFSLPLLASASTTDTPTTCYVIDGTHNYKAGYRCDNSTTGHSSCCQAGAICFSNGVCQQANGNAQDYLRVGCTDPTWKDPSCLNQCTIYARGSTAGIRFCNGAITSTTEYCCDPGGNGVGSFACCKNDTNIFNISPVATVLAQVPLNYVSSSTSSTSTSSASTSTTTSASNTITTSSASETSTTILSSPTSTSTPHTAAIGVGVGIPCGILALGLLGYFFWRRKRAQKIDHVPKNHEAGYPATEGGYDTQGEYTIVQGEHSASASEIGSGYARGNLGEVVRDDKSYLVSSPLSEMEAGRTVHEMDGGGVGGKR</sequence>
<feature type="signal peptide" evidence="3">
    <location>
        <begin position="1"/>
        <end position="25"/>
    </location>
</feature>
<dbReference type="AlphaFoldDB" id="W9C8Z8"/>
<accession>W9C8Z8</accession>
<feature type="region of interest" description="Disordered" evidence="1">
    <location>
        <begin position="167"/>
        <end position="207"/>
    </location>
</feature>
<dbReference type="HOGENOM" id="CLU_055859_4_1_1"/>
<evidence type="ECO:0000256" key="2">
    <source>
        <dbReference type="SAM" id="Phobius"/>
    </source>
</evidence>
<gene>
    <name evidence="4" type="ORF">SBOR_8569</name>
</gene>
<proteinExistence type="predicted"/>
<evidence type="ECO:0008006" key="6">
    <source>
        <dbReference type="Google" id="ProtNLM"/>
    </source>
</evidence>
<reference evidence="4 5" key="1">
    <citation type="journal article" date="2014" name="Genome Announc.">
        <title>Draft genome sequence of Sclerotinia borealis, a psychrophilic plant pathogenic fungus.</title>
        <authorList>
            <person name="Mardanov A.V."/>
            <person name="Beletsky A.V."/>
            <person name="Kadnikov V.V."/>
            <person name="Ignatov A.N."/>
            <person name="Ravin N.V."/>
        </authorList>
    </citation>
    <scope>NUCLEOTIDE SEQUENCE [LARGE SCALE GENOMIC DNA]</scope>
    <source>
        <strain evidence="5">F-4157</strain>
    </source>
</reference>